<evidence type="ECO:0000313" key="2">
    <source>
        <dbReference type="EMBL" id="MEH8015685.1"/>
    </source>
</evidence>
<protein>
    <recommendedName>
        <fullName evidence="4">Phospholipase_D-nuclease N-terminal</fullName>
    </recommendedName>
</protein>
<reference evidence="2 3" key="1">
    <citation type="journal article" date="2023" name="Ecotoxicol. Environ. Saf.">
        <title>Mercury remediation potential of mercury-resistant strain Rheinheimera metallidurans sp. nov. isolated from a municipal waste dumping site.</title>
        <authorList>
            <person name="Yadav V."/>
            <person name="Manjhi A."/>
            <person name="Vadakedath N."/>
        </authorList>
    </citation>
    <scope>NUCLEOTIDE SEQUENCE [LARGE SCALE GENOMIC DNA]</scope>
    <source>
        <strain evidence="2 3">E-49</strain>
    </source>
</reference>
<dbReference type="EMBL" id="JALAAR010000001">
    <property type="protein sequence ID" value="MEH8015685.1"/>
    <property type="molecule type" value="Genomic_DNA"/>
</dbReference>
<feature type="transmembrane region" description="Helical" evidence="1">
    <location>
        <begin position="38"/>
        <end position="60"/>
    </location>
</feature>
<gene>
    <name evidence="2" type="ORF">MN202_00435</name>
</gene>
<keyword evidence="1" id="KW-0812">Transmembrane</keyword>
<sequence length="70" mass="7662">MNINATLFGQVVLVLLPLMAVLSYYLGKRKTQTPKLAAFFGALLAFIPPFALLYIMVLIIKNDVAVNHAA</sequence>
<evidence type="ECO:0000313" key="3">
    <source>
        <dbReference type="Proteomes" id="UP001375382"/>
    </source>
</evidence>
<keyword evidence="1" id="KW-1133">Transmembrane helix</keyword>
<keyword evidence="1" id="KW-0472">Membrane</keyword>
<evidence type="ECO:0008006" key="4">
    <source>
        <dbReference type="Google" id="ProtNLM"/>
    </source>
</evidence>
<comment type="caution">
    <text evidence="2">The sequence shown here is derived from an EMBL/GenBank/DDBJ whole genome shotgun (WGS) entry which is preliminary data.</text>
</comment>
<feature type="transmembrane region" description="Helical" evidence="1">
    <location>
        <begin position="6"/>
        <end position="26"/>
    </location>
</feature>
<name>A0ABU8C177_9GAMM</name>
<organism evidence="2 3">
    <name type="scientific">Rheinheimera muenzenbergensis</name>
    <dbReference type="NCBI Taxonomy" id="1193628"/>
    <lineage>
        <taxon>Bacteria</taxon>
        <taxon>Pseudomonadati</taxon>
        <taxon>Pseudomonadota</taxon>
        <taxon>Gammaproteobacteria</taxon>
        <taxon>Chromatiales</taxon>
        <taxon>Chromatiaceae</taxon>
        <taxon>Rheinheimera</taxon>
    </lineage>
</organism>
<evidence type="ECO:0000256" key="1">
    <source>
        <dbReference type="SAM" id="Phobius"/>
    </source>
</evidence>
<accession>A0ABU8C177</accession>
<dbReference type="RefSeq" id="WP_335734108.1">
    <property type="nucleotide sequence ID" value="NZ_JALAAR010000001.1"/>
</dbReference>
<proteinExistence type="predicted"/>
<dbReference type="Proteomes" id="UP001375382">
    <property type="component" value="Unassembled WGS sequence"/>
</dbReference>
<keyword evidence="3" id="KW-1185">Reference proteome</keyword>